<evidence type="ECO:0000313" key="5">
    <source>
        <dbReference type="EMBL" id="TBO60859.1"/>
    </source>
</evidence>
<dbReference type="GO" id="GO:0046872">
    <property type="term" value="F:metal ion binding"/>
    <property type="evidence" value="ECO:0007669"/>
    <property type="project" value="UniProtKB-KW"/>
</dbReference>
<evidence type="ECO:0000256" key="3">
    <source>
        <dbReference type="ARBA" id="ARBA00023004"/>
    </source>
</evidence>
<dbReference type="Proteomes" id="UP000292452">
    <property type="component" value="Unassembled WGS sequence"/>
</dbReference>
<comment type="cofactor">
    <cofactor evidence="1">
        <name>Fe(2+)</name>
        <dbReference type="ChEBI" id="CHEBI:29033"/>
    </cofactor>
</comment>
<evidence type="ECO:0000256" key="2">
    <source>
        <dbReference type="ARBA" id="ARBA00022723"/>
    </source>
</evidence>
<organism evidence="5 6">
    <name type="scientific">Streptomyces kasugaensis</name>
    <dbReference type="NCBI Taxonomy" id="1946"/>
    <lineage>
        <taxon>Bacteria</taxon>
        <taxon>Bacillati</taxon>
        <taxon>Actinomycetota</taxon>
        <taxon>Actinomycetes</taxon>
        <taxon>Kitasatosporales</taxon>
        <taxon>Streptomycetaceae</taxon>
        <taxon>Streptomyces</taxon>
    </lineage>
</organism>
<dbReference type="PROSITE" id="PS51184">
    <property type="entry name" value="JMJC"/>
    <property type="match status" value="1"/>
</dbReference>
<dbReference type="GO" id="GO:0032453">
    <property type="term" value="F:histone H3K4 demethylase activity"/>
    <property type="evidence" value="ECO:0007669"/>
    <property type="project" value="TreeGrafter"/>
</dbReference>
<proteinExistence type="predicted"/>
<evidence type="ECO:0000313" key="6">
    <source>
        <dbReference type="Proteomes" id="UP000292452"/>
    </source>
</evidence>
<sequence>MFDLESLLDPMPLDQFLRENWTNRGVVLRGQDRDRFRPLFSWDQLNHLLNFHRLRFGEEIRLAAIGRKISGEPETPEEWIKHCQDGYTLIINQLQARLPAIAELATGIERATGHRSQVNMYCSWPEQQGFDQHHDDHEVFILQIEGTKRWVVSEETYKYPLDKYNNVSADTGEPKGPPYIETELRPGDVLYIPRGHWHYAVAGDEPSLHLTLGVTCRTGVYWLKWLADELMDEEEWRRNLPPVVGGDTAQLADHIRGLMGRLAARADDEQLVKAYLAHHLTTQDSRHREISLPSQSGFHPLSTNGDTRLRQAQFNPVKVDYDAEAEQHHIQFGARKITLDGAPAELIDNLFRRTSFTLAEAADWAPEFDLAEDIAPLLRLLVEEGILLEENPPPA</sequence>
<keyword evidence="3" id="KW-0408">Iron</keyword>
<evidence type="ECO:0000259" key="4">
    <source>
        <dbReference type="PROSITE" id="PS51184"/>
    </source>
</evidence>
<reference evidence="5 6" key="1">
    <citation type="submission" date="2019-02" db="EMBL/GenBank/DDBJ databases">
        <title>Draft Genome Sequence of Streptomyces sp. AM-2504, identified by 16S rRNA comparative analysis as a Streptomyces Kasugaensis strain.</title>
        <authorList>
            <person name="Napolioni V."/>
            <person name="Giuliodori A.M."/>
            <person name="Spurio R."/>
            <person name="Fabbretti A."/>
        </authorList>
    </citation>
    <scope>NUCLEOTIDE SEQUENCE [LARGE SCALE GENOMIC DNA]</scope>
    <source>
        <strain evidence="5 6">AM-2504</strain>
    </source>
</reference>
<feature type="domain" description="JmjC" evidence="4">
    <location>
        <begin position="87"/>
        <end position="231"/>
    </location>
</feature>
<dbReference type="GO" id="GO:0051864">
    <property type="term" value="F:histone H3K36 demethylase activity"/>
    <property type="evidence" value="ECO:0007669"/>
    <property type="project" value="TreeGrafter"/>
</dbReference>
<dbReference type="AlphaFoldDB" id="A0A4Q9I1R6"/>
<dbReference type="PANTHER" id="PTHR13096">
    <property type="entry name" value="MINA53 MYC INDUCED NUCLEAR ANTIGEN"/>
    <property type="match status" value="1"/>
</dbReference>
<keyword evidence="6" id="KW-1185">Reference proteome</keyword>
<dbReference type="PANTHER" id="PTHR13096:SF9">
    <property type="entry name" value="BIFUNCTIONAL LYSINE-SPECIFIC DEMETHYLASE AND HISTIDYL-HYDROXYLASE"/>
    <property type="match status" value="1"/>
</dbReference>
<keyword evidence="2" id="KW-0479">Metal-binding</keyword>
<gene>
    <name evidence="5" type="ORF">EYS09_04285</name>
</gene>
<dbReference type="SUPFAM" id="SSF51197">
    <property type="entry name" value="Clavaminate synthase-like"/>
    <property type="match status" value="1"/>
</dbReference>
<dbReference type="InterPro" id="IPR039994">
    <property type="entry name" value="NO66-like"/>
</dbReference>
<evidence type="ECO:0000256" key="1">
    <source>
        <dbReference type="ARBA" id="ARBA00001954"/>
    </source>
</evidence>
<comment type="caution">
    <text evidence="5">The sequence shown here is derived from an EMBL/GenBank/DDBJ whole genome shotgun (WGS) entry which is preliminary data.</text>
</comment>
<accession>A0A4Q9I1R6</accession>
<name>A0A4Q9I1R6_STRKA</name>
<dbReference type="Pfam" id="PF08007">
    <property type="entry name" value="JmjC_2"/>
    <property type="match status" value="1"/>
</dbReference>
<dbReference type="Gene3D" id="2.60.120.650">
    <property type="entry name" value="Cupin"/>
    <property type="match status" value="1"/>
</dbReference>
<dbReference type="InterPro" id="IPR003347">
    <property type="entry name" value="JmjC_dom"/>
</dbReference>
<dbReference type="RefSeq" id="WP_131122231.1">
    <property type="nucleotide sequence ID" value="NZ_SIXH01000023.1"/>
</dbReference>
<dbReference type="EMBL" id="SIXH01000023">
    <property type="protein sequence ID" value="TBO60859.1"/>
    <property type="molecule type" value="Genomic_DNA"/>
</dbReference>
<protein>
    <submittedName>
        <fullName evidence="5">Cupin</fullName>
    </submittedName>
</protein>